<comment type="caution">
    <text evidence="1">The sequence shown here is derived from an EMBL/GenBank/DDBJ whole genome shotgun (WGS) entry which is preliminary data.</text>
</comment>
<dbReference type="EMBL" id="JAEAOA010001714">
    <property type="protein sequence ID" value="KAK3580041.1"/>
    <property type="molecule type" value="Genomic_DNA"/>
</dbReference>
<sequence length="116" mass="13458">MVKEQTGDLNSRSARQSSCHIIPFTVGHQKLKKKDCGNRIIYNGDIVACRCYGLFCVILLEYGSKRPNCSIRIKPEQISLNTSPPTHVKWRIISKLLEMHSERRSRVEQKAWRRSM</sequence>
<organism evidence="1 2">
    <name type="scientific">Potamilus streckersoni</name>
    <dbReference type="NCBI Taxonomy" id="2493646"/>
    <lineage>
        <taxon>Eukaryota</taxon>
        <taxon>Metazoa</taxon>
        <taxon>Spiralia</taxon>
        <taxon>Lophotrochozoa</taxon>
        <taxon>Mollusca</taxon>
        <taxon>Bivalvia</taxon>
        <taxon>Autobranchia</taxon>
        <taxon>Heteroconchia</taxon>
        <taxon>Palaeoheterodonta</taxon>
        <taxon>Unionida</taxon>
        <taxon>Unionoidea</taxon>
        <taxon>Unionidae</taxon>
        <taxon>Ambleminae</taxon>
        <taxon>Lampsilini</taxon>
        <taxon>Potamilus</taxon>
    </lineage>
</organism>
<evidence type="ECO:0000313" key="2">
    <source>
        <dbReference type="Proteomes" id="UP001195483"/>
    </source>
</evidence>
<reference evidence="1" key="3">
    <citation type="submission" date="2023-05" db="EMBL/GenBank/DDBJ databases">
        <authorList>
            <person name="Smith C.H."/>
        </authorList>
    </citation>
    <scope>NUCLEOTIDE SEQUENCE</scope>
    <source>
        <strain evidence="1">CHS0354</strain>
        <tissue evidence="1">Mantle</tissue>
    </source>
</reference>
<dbReference type="AlphaFoldDB" id="A0AAE0RUW1"/>
<evidence type="ECO:0000313" key="1">
    <source>
        <dbReference type="EMBL" id="KAK3580041.1"/>
    </source>
</evidence>
<reference evidence="1" key="1">
    <citation type="journal article" date="2021" name="Genome Biol. Evol.">
        <title>A High-Quality Reference Genome for a Parasitic Bivalve with Doubly Uniparental Inheritance (Bivalvia: Unionida).</title>
        <authorList>
            <person name="Smith C.H."/>
        </authorList>
    </citation>
    <scope>NUCLEOTIDE SEQUENCE</scope>
    <source>
        <strain evidence="1">CHS0354</strain>
    </source>
</reference>
<keyword evidence="2" id="KW-1185">Reference proteome</keyword>
<reference evidence="1" key="2">
    <citation type="journal article" date="2021" name="Genome Biol. Evol.">
        <title>Developing a high-quality reference genome for a parasitic bivalve with doubly uniparental inheritance (Bivalvia: Unionida).</title>
        <authorList>
            <person name="Smith C.H."/>
        </authorList>
    </citation>
    <scope>NUCLEOTIDE SEQUENCE</scope>
    <source>
        <strain evidence="1">CHS0354</strain>
        <tissue evidence="1">Mantle</tissue>
    </source>
</reference>
<protein>
    <submittedName>
        <fullName evidence="1">Uncharacterized protein</fullName>
    </submittedName>
</protein>
<proteinExistence type="predicted"/>
<name>A0AAE0RUW1_9BIVA</name>
<gene>
    <name evidence="1" type="ORF">CHS0354_028611</name>
</gene>
<dbReference type="Proteomes" id="UP001195483">
    <property type="component" value="Unassembled WGS sequence"/>
</dbReference>
<accession>A0AAE0RUW1</accession>